<organism evidence="5 6">
    <name type="scientific">Acinetobacter calcoaceticus</name>
    <dbReference type="NCBI Taxonomy" id="471"/>
    <lineage>
        <taxon>Bacteria</taxon>
        <taxon>Pseudomonadati</taxon>
        <taxon>Pseudomonadota</taxon>
        <taxon>Gammaproteobacteria</taxon>
        <taxon>Moraxellales</taxon>
        <taxon>Moraxellaceae</taxon>
        <taxon>Acinetobacter</taxon>
        <taxon>Acinetobacter calcoaceticus/baumannii complex</taxon>
    </lineage>
</organism>
<evidence type="ECO:0000256" key="1">
    <source>
        <dbReference type="ARBA" id="ARBA00007274"/>
    </source>
</evidence>
<dbReference type="Proteomes" id="UP001240164">
    <property type="component" value="Unassembled WGS sequence"/>
</dbReference>
<comment type="similarity">
    <text evidence="1">Belongs to the transferase hexapeptide repeat family.</text>
</comment>
<dbReference type="Gene3D" id="2.160.10.10">
    <property type="entry name" value="Hexapeptide repeat proteins"/>
    <property type="match status" value="1"/>
</dbReference>
<sequence>MSNESTLLILGAGGHGKSVAEAAYLSGKWSNIVFADDAWPEKTEFYGYPILSNMKRLAEASLKVSAAIPAVGNNMVRQQWFQLLQEAGIPLATVIHPSAIISSSARLGSGVSIMAGCIIGVEADIADGVIINMGTAIDHDVTIGQFAHLSVGVKVTGGKSLAAFEFVPAGSIFAH</sequence>
<name>A0ABD5AR11_ACICA</name>
<evidence type="ECO:0000256" key="2">
    <source>
        <dbReference type="PIRSR" id="PIRSR620019-1"/>
    </source>
</evidence>
<evidence type="ECO:0000259" key="4">
    <source>
        <dbReference type="Pfam" id="PF17836"/>
    </source>
</evidence>
<dbReference type="Gene3D" id="3.40.50.20">
    <property type="match status" value="1"/>
</dbReference>
<reference evidence="5 6" key="1">
    <citation type="submission" date="2023-07" db="EMBL/GenBank/DDBJ databases">
        <title>Sorghum-associated microbial communities from plants grown in Nebraska, USA.</title>
        <authorList>
            <person name="Schachtman D."/>
        </authorList>
    </citation>
    <scope>NUCLEOTIDE SEQUENCE [LARGE SCALE GENOMIC DNA]</scope>
    <source>
        <strain evidence="5 6">CC146</strain>
    </source>
</reference>
<protein>
    <submittedName>
        <fullName evidence="5">Sugar O-acyltransferase (Sialic acid O-acetyltransferase NeuD family)</fullName>
    </submittedName>
</protein>
<feature type="site" description="Increases basicity of active site His" evidence="2">
    <location>
        <position position="140"/>
    </location>
</feature>
<evidence type="ECO:0000313" key="5">
    <source>
        <dbReference type="EMBL" id="MDP9804994.1"/>
    </source>
</evidence>
<gene>
    <name evidence="5" type="ORF">J2771_003302</name>
</gene>
<dbReference type="EMBL" id="JAUSQP010000007">
    <property type="protein sequence ID" value="MDP9804994.1"/>
    <property type="molecule type" value="Genomic_DNA"/>
</dbReference>
<feature type="domain" description="PglD N-terminal" evidence="4">
    <location>
        <begin position="7"/>
        <end position="82"/>
    </location>
</feature>
<feature type="active site" description="Proton acceptor" evidence="2">
    <location>
        <position position="139"/>
    </location>
</feature>
<evidence type="ECO:0000256" key="3">
    <source>
        <dbReference type="PIRSR" id="PIRSR620019-2"/>
    </source>
</evidence>
<dbReference type="PANTHER" id="PTHR43300">
    <property type="entry name" value="ACETYLTRANSFERASE"/>
    <property type="match status" value="1"/>
</dbReference>
<proteinExistence type="inferred from homology"/>
<dbReference type="Pfam" id="PF17836">
    <property type="entry name" value="PglD_N"/>
    <property type="match status" value="1"/>
</dbReference>
<dbReference type="InterPro" id="IPR041561">
    <property type="entry name" value="PglD_N"/>
</dbReference>
<dbReference type="InterPro" id="IPR050179">
    <property type="entry name" value="Trans_hexapeptide_repeat"/>
</dbReference>
<dbReference type="RefSeq" id="WP_307013119.1">
    <property type="nucleotide sequence ID" value="NZ_JAUSQP010000007.1"/>
</dbReference>
<dbReference type="InterPro" id="IPR011004">
    <property type="entry name" value="Trimer_LpxA-like_sf"/>
</dbReference>
<dbReference type="PANTHER" id="PTHR43300:SF7">
    <property type="entry name" value="UDP-N-ACETYLBACILLOSAMINE N-ACETYLTRANSFERASE"/>
    <property type="match status" value="1"/>
</dbReference>
<dbReference type="SUPFAM" id="SSF51161">
    <property type="entry name" value="Trimeric LpxA-like enzymes"/>
    <property type="match status" value="1"/>
</dbReference>
<dbReference type="CDD" id="cd03360">
    <property type="entry name" value="LbH_AT_putative"/>
    <property type="match status" value="1"/>
</dbReference>
<dbReference type="InterPro" id="IPR020019">
    <property type="entry name" value="AcTrfase_PglD-like"/>
</dbReference>
<feature type="binding site" evidence="3">
    <location>
        <position position="72"/>
    </location>
    <ligand>
        <name>substrate</name>
    </ligand>
</feature>
<evidence type="ECO:0000313" key="6">
    <source>
        <dbReference type="Proteomes" id="UP001240164"/>
    </source>
</evidence>
<accession>A0ABD5AR11</accession>
<feature type="binding site" evidence="3">
    <location>
        <position position="148"/>
    </location>
    <ligand>
        <name>acetyl-CoA</name>
        <dbReference type="ChEBI" id="CHEBI:57288"/>
    </ligand>
</feature>
<dbReference type="AlphaFoldDB" id="A0ABD5AR11"/>
<comment type="caution">
    <text evidence="5">The sequence shown here is derived from an EMBL/GenBank/DDBJ whole genome shotgun (WGS) entry which is preliminary data.</text>
</comment>